<dbReference type="AlphaFoldDB" id="A0A375BMQ2"/>
<evidence type="ECO:0000313" key="1">
    <source>
        <dbReference type="EMBL" id="SOY47981.1"/>
    </source>
</evidence>
<reference evidence="1" key="1">
    <citation type="submission" date="2018-01" db="EMBL/GenBank/DDBJ databases">
        <authorList>
            <person name="Clerissi C."/>
        </authorList>
    </citation>
    <scope>NUCLEOTIDE SEQUENCE</scope>
    <source>
        <strain evidence="1">Cupriavidus sp. LMG 19464</strain>
    </source>
</reference>
<gene>
    <name evidence="1" type="ORF">CBM2587_A170047</name>
</gene>
<accession>A0A375BMQ2</accession>
<protein>
    <submittedName>
        <fullName evidence="1">Uncharacterized protein</fullName>
    </submittedName>
</protein>
<name>A0A375BMQ2_9BURK</name>
<comment type="caution">
    <text evidence="1">The sequence shown here is derived from an EMBL/GenBank/DDBJ whole genome shotgun (WGS) entry which is preliminary data.</text>
</comment>
<dbReference type="Proteomes" id="UP000256780">
    <property type="component" value="Chromosome CBM2587_a"/>
</dbReference>
<proteinExistence type="predicted"/>
<dbReference type="EMBL" id="OFSQ01000009">
    <property type="protein sequence ID" value="SOY47981.1"/>
    <property type="molecule type" value="Genomic_DNA"/>
</dbReference>
<organism evidence="1">
    <name type="scientific">Cupriavidus taiwanensis</name>
    <dbReference type="NCBI Taxonomy" id="164546"/>
    <lineage>
        <taxon>Bacteria</taxon>
        <taxon>Pseudomonadati</taxon>
        <taxon>Pseudomonadota</taxon>
        <taxon>Betaproteobacteria</taxon>
        <taxon>Burkholderiales</taxon>
        <taxon>Burkholderiaceae</taxon>
        <taxon>Cupriavidus</taxon>
    </lineage>
</organism>
<sequence>MEYWEVKLPEISDDPVVFGFTYLMLNIRLRFL</sequence>